<keyword evidence="2" id="KW-0813">Transport</keyword>
<dbReference type="SUPFAM" id="SSF56436">
    <property type="entry name" value="C-type lectin-like"/>
    <property type="match status" value="1"/>
</dbReference>
<keyword evidence="8" id="KW-0472">Membrane</keyword>
<dbReference type="InterPro" id="IPR005532">
    <property type="entry name" value="SUMF_dom"/>
</dbReference>
<dbReference type="InterPro" id="IPR042095">
    <property type="entry name" value="SUMF_sf"/>
</dbReference>
<dbReference type="InterPro" id="IPR051043">
    <property type="entry name" value="Sulfatase_Mod_Factor_Kinase"/>
</dbReference>
<protein>
    <submittedName>
        <fullName evidence="11">Uncharacterized protein</fullName>
    </submittedName>
</protein>
<dbReference type="InterPro" id="IPR036280">
    <property type="entry name" value="Multihaem_cyt_sf"/>
</dbReference>
<feature type="domain" description="Sulfatase-modifying factor enzyme-like" evidence="10">
    <location>
        <begin position="221"/>
        <end position="468"/>
    </location>
</feature>
<keyword evidence="5" id="KW-0249">Electron transport</keyword>
<evidence type="ECO:0000313" key="12">
    <source>
        <dbReference type="Proteomes" id="UP001193389"/>
    </source>
</evidence>
<gene>
    <name evidence="11" type="ORF">AQPE_2389</name>
</gene>
<dbReference type="Proteomes" id="UP001193389">
    <property type="component" value="Chromosome"/>
</dbReference>
<feature type="transmembrane region" description="Helical" evidence="8">
    <location>
        <begin position="16"/>
        <end position="34"/>
    </location>
</feature>
<keyword evidence="8" id="KW-1133">Transmembrane helix</keyword>
<dbReference type="SUPFAM" id="SSF48695">
    <property type="entry name" value="Multiheme cytochromes"/>
    <property type="match status" value="1"/>
</dbReference>
<sequence length="508" mass="56858">MKIWNSVRSLFSGKRAFVVVISIGLIIGMVFMFAGSKAVHYTSTDEYCFSCHVHPHAEQSWKLSPHYDNKSGVIVHCVECHLPPEGHGMLYAKAKHGAKDVYGYLFKDSADYKWAAKRKLEMAKKYTYVESCVRCHKNLFPKTLTVAGENAHLNYLTSKEDVSCLNCHLNVGHFDPNAKHEHDANFGVNITQNTQIYAEATPVTSFANFTEKVPGTGLTFDMVAIPAGQFIMGSSKKEPFHKPDESPMHPVKVSRFFMAKIEVSWDEYLEFFKATSSQGRKEAEVNKDVDAISGPTPPWGAPDQGWGKGSRPAITMTWKAANTYCQWLSKVTGKKYRLPTEAEWEYAARGGTKTPYFFAGSPKDYTSEGFFKKIFGADTTTINSYVAYKANSMSQTVEPASVKANAFGLKNMLGNVYEFCSDYYSPTAYAAYKKGAVNPKGPKRGKEHVIRGGSFKSDARDVRSAARDFTKTTEWLVTDPQMPKSVWWYSDCVDIGFRVVCEVDENVK</sequence>
<evidence type="ECO:0000256" key="1">
    <source>
        <dbReference type="ARBA" id="ARBA00004196"/>
    </source>
</evidence>
<dbReference type="AlphaFoldDB" id="A0A5K7S9V9"/>
<keyword evidence="8" id="KW-0812">Transmembrane</keyword>
<evidence type="ECO:0000259" key="9">
    <source>
        <dbReference type="Pfam" id="PF03264"/>
    </source>
</evidence>
<dbReference type="GO" id="GO:0046872">
    <property type="term" value="F:metal ion binding"/>
    <property type="evidence" value="ECO:0007669"/>
    <property type="project" value="UniProtKB-KW"/>
</dbReference>
<keyword evidence="3" id="KW-0349">Heme</keyword>
<dbReference type="InterPro" id="IPR038266">
    <property type="entry name" value="NapC/NirT_cytc_sf"/>
</dbReference>
<comment type="subcellular location">
    <subcellularLocation>
        <location evidence="1">Cell envelope</location>
    </subcellularLocation>
</comment>
<reference evidence="11" key="1">
    <citation type="journal article" date="2020" name="Int. J. Syst. Evol. Microbiol.">
        <title>Aquipluma nitroreducens gen. nov. sp. nov., a novel facultatively anaerobic bacterium isolated from a freshwater lake.</title>
        <authorList>
            <person name="Watanabe M."/>
            <person name="Kojima H."/>
            <person name="Fukui M."/>
        </authorList>
    </citation>
    <scope>NUCLEOTIDE SEQUENCE</scope>
    <source>
        <strain evidence="11">MeG22</strain>
    </source>
</reference>
<dbReference type="PANTHER" id="PTHR23150">
    <property type="entry name" value="SULFATASE MODIFYING FACTOR 1, 2"/>
    <property type="match status" value="1"/>
</dbReference>
<dbReference type="GO" id="GO:0030313">
    <property type="term" value="C:cell envelope"/>
    <property type="evidence" value="ECO:0007669"/>
    <property type="project" value="UniProtKB-SubCell"/>
</dbReference>
<dbReference type="KEGG" id="anf:AQPE_2389"/>
<organism evidence="11 12">
    <name type="scientific">Aquipluma nitroreducens</name>
    <dbReference type="NCBI Taxonomy" id="2010828"/>
    <lineage>
        <taxon>Bacteria</taxon>
        <taxon>Pseudomonadati</taxon>
        <taxon>Bacteroidota</taxon>
        <taxon>Bacteroidia</taxon>
        <taxon>Marinilabiliales</taxon>
        <taxon>Prolixibacteraceae</taxon>
        <taxon>Aquipluma</taxon>
    </lineage>
</organism>
<dbReference type="Pfam" id="PF03264">
    <property type="entry name" value="Cytochrom_NNT"/>
    <property type="match status" value="1"/>
</dbReference>
<evidence type="ECO:0000259" key="10">
    <source>
        <dbReference type="Pfam" id="PF03781"/>
    </source>
</evidence>
<keyword evidence="12" id="KW-1185">Reference proteome</keyword>
<feature type="domain" description="NapC/NirT cytochrome c N-terminal" evidence="9">
    <location>
        <begin position="15"/>
        <end position="177"/>
    </location>
</feature>
<dbReference type="InterPro" id="IPR005126">
    <property type="entry name" value="NapC/NirT_cyt_c_N"/>
</dbReference>
<evidence type="ECO:0000313" key="11">
    <source>
        <dbReference type="EMBL" id="BBE18227.1"/>
    </source>
</evidence>
<accession>A0A5K7S9V9</accession>
<evidence type="ECO:0000256" key="7">
    <source>
        <dbReference type="SAM" id="MobiDB-lite"/>
    </source>
</evidence>
<proteinExistence type="predicted"/>
<dbReference type="Pfam" id="PF03781">
    <property type="entry name" value="FGE-sulfatase"/>
    <property type="match status" value="1"/>
</dbReference>
<dbReference type="InterPro" id="IPR016187">
    <property type="entry name" value="CTDL_fold"/>
</dbReference>
<evidence type="ECO:0000256" key="4">
    <source>
        <dbReference type="ARBA" id="ARBA00022723"/>
    </source>
</evidence>
<dbReference type="RefSeq" id="WP_318351152.1">
    <property type="nucleotide sequence ID" value="NZ_AP018694.1"/>
</dbReference>
<evidence type="ECO:0000256" key="8">
    <source>
        <dbReference type="SAM" id="Phobius"/>
    </source>
</evidence>
<feature type="region of interest" description="Disordered" evidence="7">
    <location>
        <begin position="289"/>
        <end position="308"/>
    </location>
</feature>
<dbReference type="EMBL" id="AP018694">
    <property type="protein sequence ID" value="BBE18227.1"/>
    <property type="molecule type" value="Genomic_DNA"/>
</dbReference>
<evidence type="ECO:0000256" key="2">
    <source>
        <dbReference type="ARBA" id="ARBA00022448"/>
    </source>
</evidence>
<evidence type="ECO:0000256" key="6">
    <source>
        <dbReference type="ARBA" id="ARBA00023004"/>
    </source>
</evidence>
<dbReference type="GO" id="GO:0120147">
    <property type="term" value="F:formylglycine-generating oxidase activity"/>
    <property type="evidence" value="ECO:0007669"/>
    <property type="project" value="TreeGrafter"/>
</dbReference>
<dbReference type="Gene3D" id="3.90.1580.10">
    <property type="entry name" value="paralog of FGE (formylglycine-generating enzyme)"/>
    <property type="match status" value="1"/>
</dbReference>
<evidence type="ECO:0000256" key="3">
    <source>
        <dbReference type="ARBA" id="ARBA00022617"/>
    </source>
</evidence>
<name>A0A5K7S9V9_9BACT</name>
<keyword evidence="6" id="KW-0408">Iron</keyword>
<dbReference type="Gene3D" id="1.10.3820.10">
    <property type="entry name" value="Di-heme elbow motif domain"/>
    <property type="match status" value="1"/>
</dbReference>
<dbReference type="PANTHER" id="PTHR23150:SF19">
    <property type="entry name" value="FORMYLGLYCINE-GENERATING ENZYME"/>
    <property type="match status" value="1"/>
</dbReference>
<keyword evidence="4" id="KW-0479">Metal-binding</keyword>
<evidence type="ECO:0000256" key="5">
    <source>
        <dbReference type="ARBA" id="ARBA00022982"/>
    </source>
</evidence>